<dbReference type="EMBL" id="JBBIAA010000002">
    <property type="protein sequence ID" value="MEJ5944399.1"/>
    <property type="molecule type" value="Genomic_DNA"/>
</dbReference>
<keyword evidence="2 3" id="KW-0143">Chaperone</keyword>
<dbReference type="NCBIfam" id="NF001527">
    <property type="entry name" value="PRK00364.1-2"/>
    <property type="match status" value="1"/>
</dbReference>
<comment type="subcellular location">
    <subcellularLocation>
        <location evidence="3">Cytoplasm</location>
    </subcellularLocation>
</comment>
<dbReference type="InterPro" id="IPR011032">
    <property type="entry name" value="GroES-like_sf"/>
</dbReference>
<proteinExistence type="inferred from homology"/>
<evidence type="ECO:0000256" key="2">
    <source>
        <dbReference type="ARBA" id="ARBA00023186"/>
    </source>
</evidence>
<dbReference type="CDD" id="cd00320">
    <property type="entry name" value="cpn10"/>
    <property type="match status" value="1"/>
</dbReference>
<dbReference type="NCBIfam" id="NF001534">
    <property type="entry name" value="PRK00364.2-5"/>
    <property type="match status" value="1"/>
</dbReference>
<name>A0ABU8RH83_9ACTN</name>
<dbReference type="HAMAP" id="MF_00580">
    <property type="entry name" value="CH10"/>
    <property type="match status" value="1"/>
</dbReference>
<reference evidence="5 6" key="1">
    <citation type="journal article" date="2017" name="Int. J. Syst. Evol. Microbiol.">
        <title>Pseudokineococcus basanitobsidens sp. nov., isolated from volcanic rock.</title>
        <authorList>
            <person name="Lee D.W."/>
            <person name="Park M.Y."/>
            <person name="Kim J.J."/>
            <person name="Kim B.S."/>
        </authorList>
    </citation>
    <scope>NUCLEOTIDE SEQUENCE [LARGE SCALE GENOMIC DNA]</scope>
    <source>
        <strain evidence="5 6">DSM 103726</strain>
    </source>
</reference>
<dbReference type="NCBIfam" id="NF001533">
    <property type="entry name" value="PRK00364.2-4"/>
    <property type="match status" value="1"/>
</dbReference>
<evidence type="ECO:0000256" key="3">
    <source>
        <dbReference type="HAMAP-Rule" id="MF_00580"/>
    </source>
</evidence>
<dbReference type="Gene3D" id="2.30.33.40">
    <property type="entry name" value="GroES chaperonin"/>
    <property type="match status" value="1"/>
</dbReference>
<evidence type="ECO:0000313" key="5">
    <source>
        <dbReference type="EMBL" id="MEJ5944399.1"/>
    </source>
</evidence>
<organism evidence="5 6">
    <name type="scientific">Pseudokineococcus basanitobsidens</name>
    <dbReference type="NCBI Taxonomy" id="1926649"/>
    <lineage>
        <taxon>Bacteria</taxon>
        <taxon>Bacillati</taxon>
        <taxon>Actinomycetota</taxon>
        <taxon>Actinomycetes</taxon>
        <taxon>Kineosporiales</taxon>
        <taxon>Kineosporiaceae</taxon>
        <taxon>Pseudokineococcus</taxon>
    </lineage>
</organism>
<dbReference type="PRINTS" id="PR00297">
    <property type="entry name" value="CHAPERONIN10"/>
</dbReference>
<comment type="function">
    <text evidence="3 4">Together with the chaperonin GroEL, plays an essential role in assisting protein folding. The GroEL-GroES system forms a nano-cage that allows encapsulation of the non-native substrate proteins and provides a physical environment optimized to promote and accelerate protein folding. GroES binds to the apical surface of the GroEL ring, thereby capping the opening of the GroEL channel.</text>
</comment>
<dbReference type="Pfam" id="PF00166">
    <property type="entry name" value="Cpn10"/>
    <property type="match status" value="1"/>
</dbReference>
<dbReference type="InterPro" id="IPR018369">
    <property type="entry name" value="Chaprnonin_Cpn10_CS"/>
</dbReference>
<dbReference type="NCBIfam" id="NF001531">
    <property type="entry name" value="PRK00364.2-2"/>
    <property type="match status" value="1"/>
</dbReference>
<dbReference type="Proteomes" id="UP001387100">
    <property type="component" value="Unassembled WGS sequence"/>
</dbReference>
<dbReference type="SMART" id="SM00883">
    <property type="entry name" value="Cpn10"/>
    <property type="match status" value="1"/>
</dbReference>
<sequence length="97" mass="10268">MSVSIKPLEDRIVVKAVEAEQTTASGLVIPDTAKEKPQEGEVLAVGPGRVDDNGQRVPVDVEVGQKVIYSKYGGTEVTYGGEDLLILSSRDVLAVVS</sequence>
<dbReference type="NCBIfam" id="NF001530">
    <property type="entry name" value="PRK00364.1-6"/>
    <property type="match status" value="1"/>
</dbReference>
<dbReference type="PANTHER" id="PTHR10772:SF58">
    <property type="entry name" value="CO-CHAPERONIN GROES"/>
    <property type="match status" value="1"/>
</dbReference>
<dbReference type="InterPro" id="IPR037124">
    <property type="entry name" value="Chaperonin_GroES_sf"/>
</dbReference>
<accession>A0ABU8RH83</accession>
<dbReference type="RefSeq" id="WP_339573778.1">
    <property type="nucleotide sequence ID" value="NZ_JBBIAA010000002.1"/>
</dbReference>
<keyword evidence="3" id="KW-0963">Cytoplasm</keyword>
<comment type="subunit">
    <text evidence="3">Heptamer of 7 subunits arranged in a ring. Interacts with the chaperonin GroEL.</text>
</comment>
<dbReference type="SUPFAM" id="SSF50129">
    <property type="entry name" value="GroES-like"/>
    <property type="match status" value="1"/>
</dbReference>
<dbReference type="PROSITE" id="PS00681">
    <property type="entry name" value="CHAPERONINS_CPN10"/>
    <property type="match status" value="1"/>
</dbReference>
<dbReference type="PANTHER" id="PTHR10772">
    <property type="entry name" value="10 KDA HEAT SHOCK PROTEIN"/>
    <property type="match status" value="1"/>
</dbReference>
<evidence type="ECO:0000256" key="4">
    <source>
        <dbReference type="RuleBase" id="RU000535"/>
    </source>
</evidence>
<comment type="similarity">
    <text evidence="1 3 4">Belongs to the GroES chaperonin family.</text>
</comment>
<comment type="caution">
    <text evidence="5">The sequence shown here is derived from an EMBL/GenBank/DDBJ whole genome shotgun (WGS) entry which is preliminary data.</text>
</comment>
<dbReference type="InterPro" id="IPR020818">
    <property type="entry name" value="Chaperonin_GroES"/>
</dbReference>
<protein>
    <recommendedName>
        <fullName evidence="3">Co-chaperonin GroES</fullName>
    </recommendedName>
    <alternativeName>
        <fullName evidence="3">10 kDa chaperonin</fullName>
    </alternativeName>
    <alternativeName>
        <fullName evidence="3">Chaperonin-10</fullName>
        <shortName evidence="3">Cpn10</shortName>
    </alternativeName>
</protein>
<evidence type="ECO:0000313" key="6">
    <source>
        <dbReference type="Proteomes" id="UP001387100"/>
    </source>
</evidence>
<evidence type="ECO:0000256" key="1">
    <source>
        <dbReference type="ARBA" id="ARBA00006975"/>
    </source>
</evidence>
<keyword evidence="6" id="KW-1185">Reference proteome</keyword>
<gene>
    <name evidence="3 5" type="primary">groES</name>
    <name evidence="3" type="synonym">groS</name>
    <name evidence="5" type="ORF">WDZ17_03725</name>
</gene>